<accession>A0A6G7YND8</accession>
<keyword evidence="3" id="KW-1185">Reference proteome</keyword>
<organism evidence="2 3">
    <name type="scientific">Sphingomonas piscis</name>
    <dbReference type="NCBI Taxonomy" id="2714943"/>
    <lineage>
        <taxon>Bacteria</taxon>
        <taxon>Pseudomonadati</taxon>
        <taxon>Pseudomonadota</taxon>
        <taxon>Alphaproteobacteria</taxon>
        <taxon>Sphingomonadales</taxon>
        <taxon>Sphingomonadaceae</taxon>
        <taxon>Sphingomonas</taxon>
    </lineage>
</organism>
<gene>
    <name evidence="2" type="ORF">G7077_04405</name>
</gene>
<protein>
    <submittedName>
        <fullName evidence="2">DUF2171 domain-containing protein</fullName>
    </submittedName>
</protein>
<dbReference type="AlphaFoldDB" id="A0A6G7YND8"/>
<feature type="compositionally biased region" description="Basic and acidic residues" evidence="1">
    <location>
        <begin position="53"/>
        <end position="140"/>
    </location>
</feature>
<dbReference type="RefSeq" id="WP_166410651.1">
    <property type="nucleotide sequence ID" value="NZ_CP049869.1"/>
</dbReference>
<proteinExistence type="predicted"/>
<evidence type="ECO:0000313" key="3">
    <source>
        <dbReference type="Proteomes" id="UP000503222"/>
    </source>
</evidence>
<feature type="region of interest" description="Disordered" evidence="1">
    <location>
        <begin position="1"/>
        <end position="197"/>
    </location>
</feature>
<feature type="compositionally biased region" description="Basic and acidic residues" evidence="1">
    <location>
        <begin position="188"/>
        <end position="197"/>
    </location>
</feature>
<dbReference type="EMBL" id="CP049869">
    <property type="protein sequence ID" value="QIK78258.1"/>
    <property type="molecule type" value="Genomic_DNA"/>
</dbReference>
<reference evidence="2 3" key="1">
    <citation type="submission" date="2020-03" db="EMBL/GenBank/DDBJ databases">
        <title>Sphingomonas sp. nov., isolated from fish.</title>
        <authorList>
            <person name="Hyun D.-W."/>
            <person name="Bae J.-W."/>
        </authorList>
    </citation>
    <scope>NUCLEOTIDE SEQUENCE [LARGE SCALE GENOMIC DNA]</scope>
    <source>
        <strain evidence="2 3">HDW15B</strain>
    </source>
</reference>
<evidence type="ECO:0000256" key="1">
    <source>
        <dbReference type="SAM" id="MobiDB-lite"/>
    </source>
</evidence>
<dbReference type="Pfam" id="PF09939">
    <property type="entry name" value="DUF2171"/>
    <property type="match status" value="1"/>
</dbReference>
<feature type="compositionally biased region" description="Basic and acidic residues" evidence="1">
    <location>
        <begin position="162"/>
        <end position="179"/>
    </location>
</feature>
<feature type="compositionally biased region" description="Basic and acidic residues" evidence="1">
    <location>
        <begin position="1"/>
        <end position="24"/>
    </location>
</feature>
<feature type="compositionally biased region" description="Basic and acidic residues" evidence="1">
    <location>
        <begin position="309"/>
        <end position="324"/>
    </location>
</feature>
<dbReference type="KEGG" id="spii:G7077_04405"/>
<feature type="compositionally biased region" description="Polar residues" evidence="1">
    <location>
        <begin position="151"/>
        <end position="161"/>
    </location>
</feature>
<dbReference type="InterPro" id="IPR018684">
    <property type="entry name" value="DUF2171"/>
</dbReference>
<dbReference type="Proteomes" id="UP000503222">
    <property type="component" value="Chromosome"/>
</dbReference>
<name>A0A6G7YND8_9SPHN</name>
<feature type="region of interest" description="Disordered" evidence="1">
    <location>
        <begin position="309"/>
        <end position="342"/>
    </location>
</feature>
<feature type="compositionally biased region" description="Basic and acidic residues" evidence="1">
    <location>
        <begin position="31"/>
        <end position="42"/>
    </location>
</feature>
<sequence>MGYDRDEADYGRQDRSRWADDRSSPRQGSGRSERGFFERAGDEIASWFGSDDDGGRDSRDGNWDRERGDDRQRGGWMSGEHRDRGNDWRNQERSRANPGRDDRNEWLGGRSPEHSSRDRYDRSQSEERSYRSDHDGDQRGYRPVTGDYGRSSFNDRQQPQRGDQHDKQQSNWDRDDYRRTSFAGSSDRSQHHDPHYRQWRERHMQELDRDYHDYHRERQTRFDDDFGGWRNKRQEKRSLLGQVREHLEVVGSDGEHVGTVDKVAGDRIILTRNDPAAGGHHSIACTLVDRVENGRVILDTTAEQARNRWRDEDRSRALFEREDQGQAGPGILDRSFSGTYRD</sequence>
<evidence type="ECO:0000313" key="2">
    <source>
        <dbReference type="EMBL" id="QIK78258.1"/>
    </source>
</evidence>